<reference evidence="2" key="1">
    <citation type="journal article" date="2020" name="Nature">
        <title>Giant virus diversity and host interactions through global metagenomics.</title>
        <authorList>
            <person name="Schulz F."/>
            <person name="Roux S."/>
            <person name="Paez-Espino D."/>
            <person name="Jungbluth S."/>
            <person name="Walsh D.A."/>
            <person name="Denef V.J."/>
            <person name="McMahon K.D."/>
            <person name="Konstantinidis K.T."/>
            <person name="Eloe-Fadrosh E.A."/>
            <person name="Kyrpides N.C."/>
            <person name="Woyke T."/>
        </authorList>
    </citation>
    <scope>NUCLEOTIDE SEQUENCE</scope>
    <source>
        <strain evidence="2">GVMAG-S-1004661-13</strain>
    </source>
</reference>
<keyword evidence="1" id="KW-0812">Transmembrane</keyword>
<keyword evidence="1" id="KW-0472">Membrane</keyword>
<evidence type="ECO:0000313" key="2">
    <source>
        <dbReference type="EMBL" id="QHS77299.1"/>
    </source>
</evidence>
<proteinExistence type="predicted"/>
<keyword evidence="1" id="KW-1133">Transmembrane helix</keyword>
<organism evidence="2">
    <name type="scientific">viral metagenome</name>
    <dbReference type="NCBI Taxonomy" id="1070528"/>
    <lineage>
        <taxon>unclassified sequences</taxon>
        <taxon>metagenomes</taxon>
        <taxon>organismal metagenomes</taxon>
    </lineage>
</organism>
<accession>A0A6C0AC59</accession>
<evidence type="ECO:0000256" key="1">
    <source>
        <dbReference type="SAM" id="Phobius"/>
    </source>
</evidence>
<feature type="transmembrane region" description="Helical" evidence="1">
    <location>
        <begin position="84"/>
        <end position="102"/>
    </location>
</feature>
<feature type="transmembrane region" description="Helical" evidence="1">
    <location>
        <begin position="148"/>
        <end position="168"/>
    </location>
</feature>
<protein>
    <submittedName>
        <fullName evidence="2">Uncharacterized protein</fullName>
    </submittedName>
</protein>
<dbReference type="EMBL" id="MN740544">
    <property type="protein sequence ID" value="QHS77299.1"/>
    <property type="molecule type" value="Genomic_DNA"/>
</dbReference>
<feature type="transmembrane region" description="Helical" evidence="1">
    <location>
        <begin position="53"/>
        <end position="72"/>
    </location>
</feature>
<name>A0A6C0AC59_9ZZZZ</name>
<sequence length="179" mass="21456">MTPKIDPFPINIGSDQVKYQRIPSLESNDIDFVLEDKKQRKIYIYRYKLVSNFFRFLYFITSLLIIFSPHVWNNDSSFSIKDKHFKIGLFAVVGSCVFINLLNCCFHYFLISVFLVIIDINKFIMCAKINYIEKHVHHKNYDDSLNKFGYILCIIFIIIDLFLVFTTYKIHDFYVRPRY</sequence>
<dbReference type="AlphaFoldDB" id="A0A6C0AC59"/>